<proteinExistence type="inferred from homology"/>
<comment type="similarity">
    <text evidence="1">Belongs to the bactofilin family.</text>
</comment>
<dbReference type="PANTHER" id="PTHR35024">
    <property type="entry name" value="HYPOTHETICAL CYTOSOLIC PROTEIN"/>
    <property type="match status" value="1"/>
</dbReference>
<keyword evidence="4" id="KW-1185">Reference proteome</keyword>
<dbReference type="Proteomes" id="UP000631034">
    <property type="component" value="Unassembled WGS sequence"/>
</dbReference>
<feature type="region of interest" description="Disordered" evidence="2">
    <location>
        <begin position="133"/>
        <end position="167"/>
    </location>
</feature>
<dbReference type="PANTHER" id="PTHR35024:SF4">
    <property type="entry name" value="POLYMER-FORMING CYTOSKELETAL PROTEIN"/>
    <property type="match status" value="1"/>
</dbReference>
<dbReference type="EMBL" id="JACZHT010000002">
    <property type="protein sequence ID" value="MBE1236735.1"/>
    <property type="molecule type" value="Genomic_DNA"/>
</dbReference>
<reference evidence="3" key="1">
    <citation type="submission" date="2020-10" db="EMBL/GenBank/DDBJ databases">
        <title>Genome sequence of the unusual species of purple photosynthetic bacteria, Phaeovibrio sulfidiphilus DSM 23193, type strain.</title>
        <authorList>
            <person name="Kyndt J.A."/>
            <person name="Meyer T.E."/>
        </authorList>
    </citation>
    <scope>NUCLEOTIDE SEQUENCE</scope>
    <source>
        <strain evidence="3">DSM 23193</strain>
    </source>
</reference>
<gene>
    <name evidence="3" type="ORF">IHV25_03585</name>
</gene>
<organism evidence="3 4">
    <name type="scientific">Phaeovibrio sulfidiphilus</name>
    <dbReference type="NCBI Taxonomy" id="1220600"/>
    <lineage>
        <taxon>Bacteria</taxon>
        <taxon>Pseudomonadati</taxon>
        <taxon>Pseudomonadota</taxon>
        <taxon>Alphaproteobacteria</taxon>
        <taxon>Rhodospirillales</taxon>
        <taxon>Rhodospirillaceae</taxon>
        <taxon>Phaeovibrio</taxon>
    </lineage>
</organism>
<feature type="compositionally biased region" description="Low complexity" evidence="2">
    <location>
        <begin position="1"/>
        <end position="26"/>
    </location>
</feature>
<name>A0A8J7CQE4_9PROT</name>
<protein>
    <submittedName>
        <fullName evidence="3">Polymer-forming cytoskeletal protein</fullName>
    </submittedName>
</protein>
<accession>A0A8J7CQE4</accession>
<dbReference type="AlphaFoldDB" id="A0A8J7CQE4"/>
<evidence type="ECO:0000256" key="2">
    <source>
        <dbReference type="SAM" id="MobiDB-lite"/>
    </source>
</evidence>
<feature type="region of interest" description="Disordered" evidence="2">
    <location>
        <begin position="1"/>
        <end position="28"/>
    </location>
</feature>
<evidence type="ECO:0000256" key="1">
    <source>
        <dbReference type="ARBA" id="ARBA00044755"/>
    </source>
</evidence>
<comment type="caution">
    <text evidence="3">The sequence shown here is derived from an EMBL/GenBank/DDBJ whole genome shotgun (WGS) entry which is preliminary data.</text>
</comment>
<dbReference type="InterPro" id="IPR007607">
    <property type="entry name" value="BacA/B"/>
</dbReference>
<evidence type="ECO:0000313" key="4">
    <source>
        <dbReference type="Proteomes" id="UP000631034"/>
    </source>
</evidence>
<feature type="compositionally biased region" description="Basic and acidic residues" evidence="2">
    <location>
        <begin position="152"/>
        <end position="167"/>
    </location>
</feature>
<evidence type="ECO:0000313" key="3">
    <source>
        <dbReference type="EMBL" id="MBE1236735.1"/>
    </source>
</evidence>
<sequence length="167" mass="17103">MFSRASSSAKSRNRAADAASSTSGSGERLVPSIVSGDLVVTGDLHSSGEIQIDGRVEGDIECVSLIIGISGNVTGEVKAEKLRLHGSVSGHVSAKSVFLASTARIMGDISHESLAVEPGAYIEGHCRRLTTPVEVQPPAPSFSVKLASSGGSEKDTPSKDDSQVAVG</sequence>
<dbReference type="Pfam" id="PF04519">
    <property type="entry name" value="Bactofilin"/>
    <property type="match status" value="1"/>
</dbReference>